<evidence type="ECO:0000259" key="4">
    <source>
        <dbReference type="PROSITE" id="PS50075"/>
    </source>
</evidence>
<comment type="cofactor">
    <cofactor evidence="1">
        <name>pantetheine 4'-phosphate</name>
        <dbReference type="ChEBI" id="CHEBI:47942"/>
    </cofactor>
</comment>
<dbReference type="PROSITE" id="PS50075">
    <property type="entry name" value="CARRIER"/>
    <property type="match status" value="1"/>
</dbReference>
<dbReference type="InterPro" id="IPR020806">
    <property type="entry name" value="PKS_PP-bd"/>
</dbReference>
<dbReference type="InterPro" id="IPR009081">
    <property type="entry name" value="PP-bd_ACP"/>
</dbReference>
<comment type="caution">
    <text evidence="5">The sequence shown here is derived from an EMBL/GenBank/DDBJ whole genome shotgun (WGS) entry which is preliminary data.</text>
</comment>
<evidence type="ECO:0000256" key="3">
    <source>
        <dbReference type="ARBA" id="ARBA00022553"/>
    </source>
</evidence>
<accession>A0A176RV31</accession>
<keyword evidence="2" id="KW-0596">Phosphopantetheine</keyword>
<dbReference type="Gene3D" id="1.10.1200.10">
    <property type="entry name" value="ACP-like"/>
    <property type="match status" value="1"/>
</dbReference>
<sequence length="102" mass="11550">LQNAYVAPRFEMEQLVANIWQEVFGIEPIGIHDNFYDLGGDSLIAIGIISRLRELFEVAPDVRYLFEKPTVASIAGYIKKRLTVQNLTTLPNAKDKRTEGEL</sequence>
<evidence type="ECO:0000256" key="1">
    <source>
        <dbReference type="ARBA" id="ARBA00001957"/>
    </source>
</evidence>
<dbReference type="EMBL" id="LUTY01002739">
    <property type="protein sequence ID" value="OAD19588.1"/>
    <property type="molecule type" value="Genomic_DNA"/>
</dbReference>
<evidence type="ECO:0000256" key="2">
    <source>
        <dbReference type="ARBA" id="ARBA00022450"/>
    </source>
</evidence>
<dbReference type="GO" id="GO:0043041">
    <property type="term" value="P:amino acid activation for nonribosomal peptide biosynthetic process"/>
    <property type="evidence" value="ECO:0007669"/>
    <property type="project" value="TreeGrafter"/>
</dbReference>
<feature type="non-terminal residue" evidence="5">
    <location>
        <position position="1"/>
    </location>
</feature>
<dbReference type="InterPro" id="IPR036736">
    <property type="entry name" value="ACP-like_sf"/>
</dbReference>
<dbReference type="PANTHER" id="PTHR45527">
    <property type="entry name" value="NONRIBOSOMAL PEPTIDE SYNTHETASE"/>
    <property type="match status" value="1"/>
</dbReference>
<feature type="domain" description="Carrier" evidence="4">
    <location>
        <begin position="7"/>
        <end position="82"/>
    </location>
</feature>
<proteinExistence type="predicted"/>
<dbReference type="GO" id="GO:0031177">
    <property type="term" value="F:phosphopantetheine binding"/>
    <property type="evidence" value="ECO:0007669"/>
    <property type="project" value="InterPro"/>
</dbReference>
<dbReference type="Pfam" id="PF00550">
    <property type="entry name" value="PP-binding"/>
    <property type="match status" value="1"/>
</dbReference>
<dbReference type="AlphaFoldDB" id="A0A176RV31"/>
<dbReference type="InterPro" id="IPR006162">
    <property type="entry name" value="Ppantetheine_attach_site"/>
</dbReference>
<organism evidence="5 6">
    <name type="scientific">Candidatus Thiomargarita nelsonii</name>
    <dbReference type="NCBI Taxonomy" id="1003181"/>
    <lineage>
        <taxon>Bacteria</taxon>
        <taxon>Pseudomonadati</taxon>
        <taxon>Pseudomonadota</taxon>
        <taxon>Gammaproteobacteria</taxon>
        <taxon>Thiotrichales</taxon>
        <taxon>Thiotrichaceae</taxon>
        <taxon>Thiomargarita</taxon>
    </lineage>
</organism>
<dbReference type="GO" id="GO:0044550">
    <property type="term" value="P:secondary metabolite biosynthetic process"/>
    <property type="evidence" value="ECO:0007669"/>
    <property type="project" value="TreeGrafter"/>
</dbReference>
<keyword evidence="3" id="KW-0597">Phosphoprotein</keyword>
<dbReference type="PANTHER" id="PTHR45527:SF1">
    <property type="entry name" value="FATTY ACID SYNTHASE"/>
    <property type="match status" value="1"/>
</dbReference>
<dbReference type="Proteomes" id="UP000076962">
    <property type="component" value="Unassembled WGS sequence"/>
</dbReference>
<protein>
    <submittedName>
        <fullName evidence="5">Phosphopantetheine-binding domain protein</fullName>
    </submittedName>
</protein>
<dbReference type="SUPFAM" id="SSF47336">
    <property type="entry name" value="ACP-like"/>
    <property type="match status" value="1"/>
</dbReference>
<name>A0A176RV31_9GAMM</name>
<evidence type="ECO:0000313" key="6">
    <source>
        <dbReference type="Proteomes" id="UP000076962"/>
    </source>
</evidence>
<dbReference type="GO" id="GO:0005737">
    <property type="term" value="C:cytoplasm"/>
    <property type="evidence" value="ECO:0007669"/>
    <property type="project" value="TreeGrafter"/>
</dbReference>
<evidence type="ECO:0000313" key="5">
    <source>
        <dbReference type="EMBL" id="OAD19588.1"/>
    </source>
</evidence>
<dbReference type="SMART" id="SM00823">
    <property type="entry name" value="PKS_PP"/>
    <property type="match status" value="1"/>
</dbReference>
<dbReference type="PROSITE" id="PS00012">
    <property type="entry name" value="PHOSPHOPANTETHEINE"/>
    <property type="match status" value="1"/>
</dbReference>
<dbReference type="FunFam" id="1.10.1200.10:FF:000005">
    <property type="entry name" value="Nonribosomal peptide synthetase 1"/>
    <property type="match status" value="1"/>
</dbReference>
<reference evidence="5 6" key="1">
    <citation type="submission" date="2016-05" db="EMBL/GenBank/DDBJ databases">
        <title>Single-cell genome of chain-forming Candidatus Thiomargarita nelsonii and comparison to other large sulfur-oxidizing bacteria.</title>
        <authorList>
            <person name="Winkel M."/>
            <person name="Salman V."/>
            <person name="Woyke T."/>
            <person name="Schulz-Vogt H."/>
            <person name="Richter M."/>
            <person name="Flood B."/>
            <person name="Bailey J."/>
            <person name="Amann R."/>
            <person name="Mussmann M."/>
        </authorList>
    </citation>
    <scope>NUCLEOTIDE SEQUENCE [LARGE SCALE GENOMIC DNA]</scope>
    <source>
        <strain evidence="5 6">THI036</strain>
    </source>
</reference>
<gene>
    <name evidence="5" type="ORF">THIOM_004766</name>
</gene>
<keyword evidence="6" id="KW-1185">Reference proteome</keyword>